<reference evidence="3" key="1">
    <citation type="submission" date="2021-02" db="EMBL/GenBank/DDBJ databases">
        <authorList>
            <person name="Nowell W R."/>
        </authorList>
    </citation>
    <scope>NUCLEOTIDE SEQUENCE</scope>
</reference>
<protein>
    <recommendedName>
        <fullName evidence="5">Tetratricopeptide repeat protein</fullName>
    </recommendedName>
</protein>
<keyword evidence="1" id="KW-0677">Repeat</keyword>
<dbReference type="SMART" id="SM00028">
    <property type="entry name" value="TPR"/>
    <property type="match status" value="2"/>
</dbReference>
<sequence>MMRVLNGLGFICSLQGNFDQVYETYEKALQQGKILFPNYEHYEFITVLNNMASVLEDQGKYDQAIQTFEQILIICNQIHLHLDHPKRALAYDNL</sequence>
<keyword evidence="2" id="KW-0802">TPR repeat</keyword>
<evidence type="ECO:0000313" key="4">
    <source>
        <dbReference type="Proteomes" id="UP000663844"/>
    </source>
</evidence>
<dbReference type="SUPFAM" id="SSF48452">
    <property type="entry name" value="TPR-like"/>
    <property type="match status" value="1"/>
</dbReference>
<feature type="non-terminal residue" evidence="3">
    <location>
        <position position="94"/>
    </location>
</feature>
<organism evidence="3 4">
    <name type="scientific">Adineta steineri</name>
    <dbReference type="NCBI Taxonomy" id="433720"/>
    <lineage>
        <taxon>Eukaryota</taxon>
        <taxon>Metazoa</taxon>
        <taxon>Spiralia</taxon>
        <taxon>Gnathifera</taxon>
        <taxon>Rotifera</taxon>
        <taxon>Eurotatoria</taxon>
        <taxon>Bdelloidea</taxon>
        <taxon>Adinetida</taxon>
        <taxon>Adinetidae</taxon>
        <taxon>Adineta</taxon>
    </lineage>
</organism>
<dbReference type="InterPro" id="IPR011990">
    <property type="entry name" value="TPR-like_helical_dom_sf"/>
</dbReference>
<comment type="caution">
    <text evidence="3">The sequence shown here is derived from an EMBL/GenBank/DDBJ whole genome shotgun (WGS) entry which is preliminary data.</text>
</comment>
<dbReference type="Pfam" id="PF13424">
    <property type="entry name" value="TPR_12"/>
    <property type="match status" value="1"/>
</dbReference>
<dbReference type="PANTHER" id="PTHR45641">
    <property type="entry name" value="TETRATRICOPEPTIDE REPEAT PROTEIN (AFU_ORTHOLOGUE AFUA_6G03870)"/>
    <property type="match status" value="1"/>
</dbReference>
<gene>
    <name evidence="3" type="ORF">OXD698_LOCUS53378</name>
</gene>
<evidence type="ECO:0000256" key="1">
    <source>
        <dbReference type="ARBA" id="ARBA00022737"/>
    </source>
</evidence>
<dbReference type="Proteomes" id="UP000663844">
    <property type="component" value="Unassembled WGS sequence"/>
</dbReference>
<proteinExistence type="predicted"/>
<dbReference type="PANTHER" id="PTHR45641:SF19">
    <property type="entry name" value="NEPHROCYSTIN-3"/>
    <property type="match status" value="1"/>
</dbReference>
<evidence type="ECO:0008006" key="5">
    <source>
        <dbReference type="Google" id="ProtNLM"/>
    </source>
</evidence>
<dbReference type="Gene3D" id="1.25.40.10">
    <property type="entry name" value="Tetratricopeptide repeat domain"/>
    <property type="match status" value="1"/>
</dbReference>
<dbReference type="EMBL" id="CAJOAZ010030514">
    <property type="protein sequence ID" value="CAF4433535.1"/>
    <property type="molecule type" value="Genomic_DNA"/>
</dbReference>
<evidence type="ECO:0000313" key="3">
    <source>
        <dbReference type="EMBL" id="CAF4433535.1"/>
    </source>
</evidence>
<name>A0A820R8D6_9BILA</name>
<accession>A0A820R8D6</accession>
<evidence type="ECO:0000256" key="2">
    <source>
        <dbReference type="ARBA" id="ARBA00022803"/>
    </source>
</evidence>
<dbReference type="AlphaFoldDB" id="A0A820R8D6"/>
<dbReference type="InterPro" id="IPR019734">
    <property type="entry name" value="TPR_rpt"/>
</dbReference>